<organism evidence="1 2">
    <name type="scientific">Apiospora kogelbergensis</name>
    <dbReference type="NCBI Taxonomy" id="1337665"/>
    <lineage>
        <taxon>Eukaryota</taxon>
        <taxon>Fungi</taxon>
        <taxon>Dikarya</taxon>
        <taxon>Ascomycota</taxon>
        <taxon>Pezizomycotina</taxon>
        <taxon>Sordariomycetes</taxon>
        <taxon>Xylariomycetidae</taxon>
        <taxon>Amphisphaeriales</taxon>
        <taxon>Apiosporaceae</taxon>
        <taxon>Apiospora</taxon>
    </lineage>
</organism>
<sequence length="456" mass="50628">MNEPSSSINTPAKLSKNWRKALDAVRDLVPTTATDPRPPSRRKLLRRNTFTKPTGQQVAQAANFTRNLNHAVFDYRNGWTTRHHKRRRYRRVKVLLTYWADTDDPAFGADRAARALAGVFRRRYGFDVLVWLIPVMQPQQALSAKLRQFAGGDDGGQQQQGDDLLIFWYGGSAREERGRGRGSVVWFGESVGGPTIDSQIVPQILGASGADLLTLYDSPHALHGYNVTGSGVCEHLGACAHDGFVAGFIDGDGGGSVPLSFTRALIRILDSPRRAAKGISVLDLHRKLVNRYHVATSAGASAAIIAWIESSTESSLGKEESQKRANRQRQIVGEAEYLRTQPWLPDSMRQTPVYCHLSRYRPLSEGGSPATIVVSQLGRNPQQEALMRLEGIEWDGGPLSEGEAEKEIDEDDAIDVTVRMRMRCPVDMTNIGQWRDWILDAPREARQVVLLQAKPK</sequence>
<dbReference type="Proteomes" id="UP001392437">
    <property type="component" value="Unassembled WGS sequence"/>
</dbReference>
<name>A0AAW0REF5_9PEZI</name>
<dbReference type="EMBL" id="JAQQWP010000001">
    <property type="protein sequence ID" value="KAK8133178.1"/>
    <property type="molecule type" value="Genomic_DNA"/>
</dbReference>
<dbReference type="AlphaFoldDB" id="A0AAW0REF5"/>
<evidence type="ECO:0000313" key="1">
    <source>
        <dbReference type="EMBL" id="KAK8133178.1"/>
    </source>
</evidence>
<proteinExistence type="predicted"/>
<gene>
    <name evidence="1" type="ORF">PG999_001351</name>
</gene>
<accession>A0AAW0REF5</accession>
<comment type="caution">
    <text evidence="1">The sequence shown here is derived from an EMBL/GenBank/DDBJ whole genome shotgun (WGS) entry which is preliminary data.</text>
</comment>
<reference evidence="1 2" key="1">
    <citation type="submission" date="2023-01" db="EMBL/GenBank/DDBJ databases">
        <title>Analysis of 21 Apiospora genomes using comparative genomics revels a genus with tremendous synthesis potential of carbohydrate active enzymes and secondary metabolites.</title>
        <authorList>
            <person name="Sorensen T."/>
        </authorList>
    </citation>
    <scope>NUCLEOTIDE SEQUENCE [LARGE SCALE GENOMIC DNA]</scope>
    <source>
        <strain evidence="1 2">CBS 117206</strain>
    </source>
</reference>
<evidence type="ECO:0000313" key="2">
    <source>
        <dbReference type="Proteomes" id="UP001392437"/>
    </source>
</evidence>
<keyword evidence="2" id="KW-1185">Reference proteome</keyword>
<protein>
    <submittedName>
        <fullName evidence="1">Uncharacterized protein</fullName>
    </submittedName>
</protein>